<feature type="domain" description="YcaO cyclodehydratase C-terminal" evidence="1">
    <location>
        <begin position="1"/>
        <end position="41"/>
    </location>
</feature>
<organism evidence="2 3">
    <name type="scientific">Diploscapter pachys</name>
    <dbReference type="NCBI Taxonomy" id="2018661"/>
    <lineage>
        <taxon>Eukaryota</taxon>
        <taxon>Metazoa</taxon>
        <taxon>Ecdysozoa</taxon>
        <taxon>Nematoda</taxon>
        <taxon>Chromadorea</taxon>
        <taxon>Rhabditida</taxon>
        <taxon>Rhabditina</taxon>
        <taxon>Rhabditomorpha</taxon>
        <taxon>Rhabditoidea</taxon>
        <taxon>Rhabditidae</taxon>
        <taxon>Diploscapter</taxon>
    </lineage>
</organism>
<keyword evidence="3" id="KW-1185">Reference proteome</keyword>
<dbReference type="EMBL" id="LIAE01009879">
    <property type="protein sequence ID" value="PAV67850.1"/>
    <property type="molecule type" value="Genomic_DNA"/>
</dbReference>
<protein>
    <recommendedName>
        <fullName evidence="1">YcaO cyclodehydratase C-terminal domain-containing protein</fullName>
    </recommendedName>
</protein>
<dbReference type="Pfam" id="PF18381">
    <property type="entry name" value="YcaO_C"/>
    <property type="match status" value="1"/>
</dbReference>
<gene>
    <name evidence="2" type="ORF">WR25_10640</name>
</gene>
<accession>A0A2A2K1T3</accession>
<dbReference type="AlphaFoldDB" id="A0A2A2K1T3"/>
<evidence type="ECO:0000313" key="2">
    <source>
        <dbReference type="EMBL" id="PAV67850.1"/>
    </source>
</evidence>
<dbReference type="OrthoDB" id="8300186at2759"/>
<comment type="caution">
    <text evidence="2">The sequence shown here is derived from an EMBL/GenBank/DDBJ whole genome shotgun (WGS) entry which is preliminary data.</text>
</comment>
<name>A0A2A2K1T3_9BILA</name>
<reference evidence="2 3" key="1">
    <citation type="journal article" date="2017" name="Curr. Biol.">
        <title>Genome architecture and evolution of a unichromosomal asexual nematode.</title>
        <authorList>
            <person name="Fradin H."/>
            <person name="Zegar C."/>
            <person name="Gutwein M."/>
            <person name="Lucas J."/>
            <person name="Kovtun M."/>
            <person name="Corcoran D."/>
            <person name="Baugh L.R."/>
            <person name="Kiontke K."/>
            <person name="Gunsalus K."/>
            <person name="Fitch D.H."/>
            <person name="Piano F."/>
        </authorList>
    </citation>
    <scope>NUCLEOTIDE SEQUENCE [LARGE SCALE GENOMIC DNA]</scope>
    <source>
        <strain evidence="2">PF1309</strain>
    </source>
</reference>
<evidence type="ECO:0000313" key="3">
    <source>
        <dbReference type="Proteomes" id="UP000218231"/>
    </source>
</evidence>
<dbReference type="InterPro" id="IPR041080">
    <property type="entry name" value="YcaO_C"/>
</dbReference>
<sequence length="110" mass="12182">MFGNERMDAVLGSVDGSVRFHGLTPTSMGLEGLDRHLRLLLRARRAVAARWEKIVRDRPKEGWMNRKMLAGAILLWMCSMTAQADCAVLGPWEDPCAGPVLGPTTCVCER</sequence>
<evidence type="ECO:0000259" key="1">
    <source>
        <dbReference type="Pfam" id="PF18381"/>
    </source>
</evidence>
<dbReference type="Proteomes" id="UP000218231">
    <property type="component" value="Unassembled WGS sequence"/>
</dbReference>
<proteinExistence type="predicted"/>